<dbReference type="HOGENOM" id="CLU_3041764_0_0_4"/>
<organism evidence="1 2">
    <name type="scientific">Chromobacterium violaceum (strain ATCC 12472 / DSM 30191 / JCM 1249 / CCUG 213 / NBRC 12614 / NCIMB 9131 / NCTC 9757 / MK)</name>
    <dbReference type="NCBI Taxonomy" id="243365"/>
    <lineage>
        <taxon>Bacteria</taxon>
        <taxon>Pseudomonadati</taxon>
        <taxon>Pseudomonadota</taxon>
        <taxon>Betaproteobacteria</taxon>
        <taxon>Neisseriales</taxon>
        <taxon>Chromobacteriaceae</taxon>
        <taxon>Chromobacterium</taxon>
    </lineage>
</organism>
<proteinExistence type="predicted"/>
<keyword evidence="2" id="KW-1185">Reference proteome</keyword>
<dbReference type="EMBL" id="AE016825">
    <property type="protein sequence ID" value="AAQ58544.1"/>
    <property type="molecule type" value="Genomic_DNA"/>
</dbReference>
<dbReference type="KEGG" id="cvi:CV_0869"/>
<protein>
    <submittedName>
        <fullName evidence="1">Uncharacterized protein</fullName>
    </submittedName>
</protein>
<dbReference type="Proteomes" id="UP000001424">
    <property type="component" value="Chromosome"/>
</dbReference>
<dbReference type="STRING" id="243365.CV_0869"/>
<evidence type="ECO:0000313" key="2">
    <source>
        <dbReference type="Proteomes" id="UP000001424"/>
    </source>
</evidence>
<accession>Q7NZQ2</accession>
<dbReference type="AlphaFoldDB" id="Q7NZQ2"/>
<gene>
    <name evidence="1" type="ordered locus">CV_0869</name>
</gene>
<name>Q7NZQ2_CHRVO</name>
<sequence>MAECNPAPRMVVIATSRQPTFPMGIKFQTVLNDGDFYFYPLYKVRVAPLPWRRE</sequence>
<reference evidence="1 2" key="1">
    <citation type="journal article" date="2003" name="Proc. Natl. Acad. Sci. U.S.A.">
        <title>The complete genome sequence of Chromobacterium violaceum reveals remarkable and exploitable bacterial adaptability.</title>
        <authorList>
            <person name="Vasconcelos A.T.R."/>
            <person name="de Almeida D.F."/>
            <person name="Almeida F.C."/>
            <person name="de Almeida L.G.P."/>
            <person name="de Almeida R."/>
            <person name="Goncalves J.A.A."/>
            <person name="Andrade E.M."/>
            <person name="Antonio R.V."/>
            <person name="Araripe J."/>
            <person name="de Araujo M.F.F."/>
            <person name="Filho S.A."/>
            <person name="Azevedo V."/>
            <person name="Batista A.J."/>
            <person name="Bataus L.A.M."/>
            <person name="Batista J.S."/>
            <person name="Belo A."/>
            <person name="vander Berg C."/>
            <person name="Blamey J."/>
            <person name="Bogo M."/>
            <person name="Bonato S."/>
            <person name="Bordignon J."/>
            <person name="Brito C.A."/>
            <person name="Brocchi M."/>
            <person name="Burity H.A."/>
            <person name="Camargo A.A."/>
            <person name="Cardoso D.D.P."/>
            <person name="Carneiro N.P."/>
            <person name="Carraro D.M."/>
            <person name="Carvalho C.M.B."/>
            <person name="Cascardo J.C.M."/>
            <person name="Cavada B.S."/>
            <person name="Chueire L.M.O."/>
            <person name="Pasa T.B.C."/>
            <person name="Duran N."/>
            <person name="Fagundes N."/>
            <person name="Falcao C.L."/>
            <person name="Fantinatti F."/>
            <person name="Farias I.P."/>
            <person name="Felipe M.S.S."/>
            <person name="Ferrari L.P."/>
            <person name="Ferro J.A."/>
            <person name="Ferro M.I.T."/>
            <person name="Franco G.R."/>
            <person name="Freitas N.S.A."/>
            <person name="Furlan L.R."/>
            <person name="Gazzinelli R.T."/>
            <person name="Gomes E.A."/>
            <person name="Goncalves P.R."/>
            <person name="Grangeiro T.B."/>
            <person name="Grattapaglia D."/>
            <person name="Grisard E.C."/>
            <person name="Guimaraes C.T."/>
            <person name="Hanna E.S."/>
            <person name="Hungria M."/>
            <person name="Jardim S.N."/>
            <person name="Laurino J."/>
            <person name="Leoi L.C.T."/>
            <person name="Fassarella L."/>
            <person name="Lima A."/>
            <person name="Loureiro M.F."/>
            <person name="Lyra M.C.P."/>
            <person name="Macedo M."/>
            <person name="Madeira H.M.F."/>
            <person name="Manfio G.P."/>
            <person name="Maranhao A.Q."/>
            <person name="Martins W.S."/>
            <person name="di Mauro S.M.Z."/>
            <person name="de Medeiros S.R.B."/>
            <person name="Meissner R.D.V."/>
            <person name="Menck C.F.M."/>
            <person name="Moreira M.A.M."/>
            <person name="Nascimento F.F."/>
            <person name="Nicolas M.F."/>
            <person name="Oliveira J.G."/>
            <person name="Oliveira S.C."/>
            <person name="Paixao R.F.C."/>
            <person name="Parente J.A."/>
            <person name="Pedrosa F.O."/>
            <person name="Pena S.J.D."/>
            <person name="Perreira J.O."/>
            <person name="Perreira M."/>
            <person name="Pinto L.S.R.C."/>
            <person name="Pinto L.S."/>
            <person name="Porto J.I.R."/>
            <person name="Potrich D.P."/>
            <person name="Neto C.E.R."/>
            <person name="Reis A.M.M."/>
            <person name="Rigo L.U."/>
            <person name="Rondinelli E."/>
            <person name="dos Santos E.B.P."/>
            <person name="Santos F.R."/>
            <person name="Schneider M.P.C."/>
            <person name="Seuanez H.N."/>
            <person name="Silva A.M.R."/>
            <person name="da Silva A.L.C."/>
            <person name="Silva D.W."/>
            <person name="Silva R."/>
            <person name="Simoes I.C."/>
            <person name="Simon D."/>
            <person name="Soares C.M.A."/>
            <person name="Soares R.B.A."/>
            <person name="Souza E.M."/>
            <person name="Souza K.R.L."/>
            <person name="Souza R.C."/>
            <person name="Steffens M.B.R."/>
            <person name="Steindel M."/>
            <person name="Teixeira S.R."/>
            <person name="Urmenyi T."/>
            <person name="Vettore A."/>
            <person name="Wassem R."/>
            <person name="Zaha A."/>
            <person name="Simpson A.J.G."/>
        </authorList>
    </citation>
    <scope>NUCLEOTIDE SEQUENCE [LARGE SCALE GENOMIC DNA]</scope>
    <source>
        <strain evidence="2">ATCC 12472 / DSM 30191 / JCM 1249 / NBRC 12614 / NCIMB 9131 / NCTC 9757</strain>
    </source>
</reference>
<evidence type="ECO:0000313" key="1">
    <source>
        <dbReference type="EMBL" id="AAQ58544.1"/>
    </source>
</evidence>